<gene>
    <name evidence="2" type="ORF">EYC82_11950</name>
</gene>
<evidence type="ECO:0000313" key="3">
    <source>
        <dbReference type="Proteomes" id="UP001143304"/>
    </source>
</evidence>
<keyword evidence="3" id="KW-1185">Reference proteome</keyword>
<sequence>MAMLLNKGKLMNMPRLFTRWPLWLVPLMFATSGWAEDAAAVQDEVLLKNGSRLVGKVVSSRDGVVTIETDFAGTLEIKMDKVEGINVPEAVVVLMEDNTVHRDSSLSMSEERLVLGGEAKTYPRDDLRVLNPEPWEMGEGYRWTGKAGMAFQLQRGNTDTDELDVNIHAAWRSTRDRYRFMWTSELDKSDNEKTADNWQTSGRYDYFLTDPNYVGGILFVESDKFRDLDRRTMLGPYYGRQFFAEPRLTLSGDWGVSWVDEKYDTAEDQDYPATNWSIDASSNILGGNSSVYYRQLGIWNLDDTSDVMLNNTFGLSFPLLWKLEAAAEVLLEYDSGSVEGVKELDQTYKFRVDYSW</sequence>
<keyword evidence="1" id="KW-0732">Signal</keyword>
<feature type="signal peptide" evidence="1">
    <location>
        <begin position="1"/>
        <end position="35"/>
    </location>
</feature>
<accession>A0ABT3T713</accession>
<comment type="caution">
    <text evidence="2">The sequence shown here is derived from an EMBL/GenBank/DDBJ whole genome shotgun (WGS) entry which is preliminary data.</text>
</comment>
<dbReference type="EMBL" id="SHNO01000001">
    <property type="protein sequence ID" value="MCX2978069.1"/>
    <property type="molecule type" value="Genomic_DNA"/>
</dbReference>
<dbReference type="Pfam" id="PF04338">
    <property type="entry name" value="DUF481"/>
    <property type="match status" value="1"/>
</dbReference>
<protein>
    <submittedName>
        <fullName evidence="2">DUF481 domain-containing protein</fullName>
    </submittedName>
</protein>
<reference evidence="2" key="1">
    <citation type="submission" date="2019-02" db="EMBL/GenBank/DDBJ databases">
        <authorList>
            <person name="Li S.-H."/>
        </authorList>
    </citation>
    <scope>NUCLEOTIDE SEQUENCE</scope>
    <source>
        <strain evidence="2">IMCC11814</strain>
    </source>
</reference>
<evidence type="ECO:0000313" key="2">
    <source>
        <dbReference type="EMBL" id="MCX2978069.1"/>
    </source>
</evidence>
<feature type="chain" id="PRO_5047136877" evidence="1">
    <location>
        <begin position="36"/>
        <end position="356"/>
    </location>
</feature>
<dbReference type="Proteomes" id="UP001143304">
    <property type="component" value="Unassembled WGS sequence"/>
</dbReference>
<proteinExistence type="predicted"/>
<name>A0ABT3T713_9GAMM</name>
<evidence type="ECO:0000256" key="1">
    <source>
        <dbReference type="SAM" id="SignalP"/>
    </source>
</evidence>
<dbReference type="InterPro" id="IPR007433">
    <property type="entry name" value="DUF481"/>
</dbReference>
<organism evidence="2 3">
    <name type="scientific">Candidatus Marimicrobium litorale</name>
    <dbReference type="NCBI Taxonomy" id="2518991"/>
    <lineage>
        <taxon>Bacteria</taxon>
        <taxon>Pseudomonadati</taxon>
        <taxon>Pseudomonadota</taxon>
        <taxon>Gammaproteobacteria</taxon>
        <taxon>Cellvibrionales</taxon>
        <taxon>Halieaceae</taxon>
        <taxon>Marimicrobium</taxon>
    </lineage>
</organism>